<protein>
    <recommendedName>
        <fullName evidence="3">Pentapeptide repeat-containing protein</fullName>
    </recommendedName>
</protein>
<accession>A0ABP8HLD2</accession>
<proteinExistence type="predicted"/>
<dbReference type="EMBL" id="BAABET010000021">
    <property type="protein sequence ID" value="GAA4340745.1"/>
    <property type="molecule type" value="Genomic_DNA"/>
</dbReference>
<evidence type="ECO:0000313" key="2">
    <source>
        <dbReference type="Proteomes" id="UP001501115"/>
    </source>
</evidence>
<reference evidence="2" key="1">
    <citation type="journal article" date="2019" name="Int. J. Syst. Evol. Microbiol.">
        <title>The Global Catalogue of Microorganisms (GCM) 10K type strain sequencing project: providing services to taxonomists for standard genome sequencing and annotation.</title>
        <authorList>
            <consortium name="The Broad Institute Genomics Platform"/>
            <consortium name="The Broad Institute Genome Sequencing Center for Infectious Disease"/>
            <person name="Wu L."/>
            <person name="Ma J."/>
        </authorList>
    </citation>
    <scope>NUCLEOTIDE SEQUENCE [LARGE SCALE GENOMIC DNA]</scope>
    <source>
        <strain evidence="2">JCM 31290</strain>
    </source>
</reference>
<comment type="caution">
    <text evidence="1">The sequence shown here is derived from an EMBL/GenBank/DDBJ whole genome shotgun (WGS) entry which is preliminary data.</text>
</comment>
<evidence type="ECO:0000313" key="1">
    <source>
        <dbReference type="EMBL" id="GAA4340745.1"/>
    </source>
</evidence>
<keyword evidence="2" id="KW-1185">Reference proteome</keyword>
<name>A0ABP8HLD2_9ACTN</name>
<sequence length="68" mass="7072">MSELVQRCSSNVRTAFTGGKVIFTGAPFNAGAVDFSGAQFTGGTVDLADAEGTARMACRRAGRLCRPD</sequence>
<dbReference type="Proteomes" id="UP001501115">
    <property type="component" value="Unassembled WGS sequence"/>
</dbReference>
<evidence type="ECO:0008006" key="3">
    <source>
        <dbReference type="Google" id="ProtNLM"/>
    </source>
</evidence>
<organism evidence="1 2">
    <name type="scientific">Streptomyces venetus</name>
    <dbReference type="NCBI Taxonomy" id="1701086"/>
    <lineage>
        <taxon>Bacteria</taxon>
        <taxon>Bacillati</taxon>
        <taxon>Actinomycetota</taxon>
        <taxon>Actinomycetes</taxon>
        <taxon>Kitasatosporales</taxon>
        <taxon>Streptomycetaceae</taxon>
        <taxon>Streptomyces</taxon>
    </lineage>
</organism>
<dbReference type="RefSeq" id="WP_345666342.1">
    <property type="nucleotide sequence ID" value="NZ_BAABET010000021.1"/>
</dbReference>
<gene>
    <name evidence="1" type="ORF">GCM10023086_76480</name>
</gene>